<dbReference type="OrthoDB" id="5421247at2759"/>
<reference evidence="1" key="1">
    <citation type="submission" date="2020-06" db="EMBL/GenBank/DDBJ databases">
        <title>Draft genome sequences of strains closely related to Aspergillus parafelis and Aspergillus hiratsukae.</title>
        <authorList>
            <person name="Dos Santos R.A.C."/>
            <person name="Rivero-Menendez O."/>
            <person name="Steenwyk J.L."/>
            <person name="Mead M.E."/>
            <person name="Goldman G.H."/>
            <person name="Alastruey-Izquierdo A."/>
            <person name="Rokas A."/>
        </authorList>
    </citation>
    <scope>NUCLEOTIDE SEQUENCE</scope>
    <source>
        <strain evidence="1">CNM-CM5793</strain>
    </source>
</reference>
<name>A0A8H6PHS5_9EURO</name>
<proteinExistence type="predicted"/>
<accession>A0A8H6PHS5</accession>
<organism evidence="1 2">
    <name type="scientific">Aspergillus hiratsukae</name>
    <dbReference type="NCBI Taxonomy" id="1194566"/>
    <lineage>
        <taxon>Eukaryota</taxon>
        <taxon>Fungi</taxon>
        <taxon>Dikarya</taxon>
        <taxon>Ascomycota</taxon>
        <taxon>Pezizomycotina</taxon>
        <taxon>Eurotiomycetes</taxon>
        <taxon>Eurotiomycetidae</taxon>
        <taxon>Eurotiales</taxon>
        <taxon>Aspergillaceae</taxon>
        <taxon>Aspergillus</taxon>
        <taxon>Aspergillus subgen. Fumigati</taxon>
    </lineage>
</organism>
<keyword evidence="2" id="KW-1185">Reference proteome</keyword>
<dbReference type="AlphaFoldDB" id="A0A8H6PHS5"/>
<comment type="caution">
    <text evidence="1">The sequence shown here is derived from an EMBL/GenBank/DDBJ whole genome shotgun (WGS) entry which is preliminary data.</text>
</comment>
<protein>
    <submittedName>
        <fullName evidence="1">Uncharacterized protein</fullName>
    </submittedName>
</protein>
<dbReference type="Proteomes" id="UP000630445">
    <property type="component" value="Unassembled WGS sequence"/>
</dbReference>
<evidence type="ECO:0000313" key="2">
    <source>
        <dbReference type="Proteomes" id="UP000630445"/>
    </source>
</evidence>
<gene>
    <name evidence="1" type="ORF">CNMCM5793_006836</name>
</gene>
<dbReference type="EMBL" id="JACBAD010001654">
    <property type="protein sequence ID" value="KAF7137032.1"/>
    <property type="molecule type" value="Genomic_DNA"/>
</dbReference>
<evidence type="ECO:0000313" key="1">
    <source>
        <dbReference type="EMBL" id="KAF7137032.1"/>
    </source>
</evidence>
<sequence length="192" mass="21696">MSLSQLSNDALNAALRAAARAAIQSLQAMTELQGAKVAIVGGMAVRHYIGDNRRTLVSALTLKNRLVLVRRCILVQDVDVLIFRLNKPIDTQWVRKELVSRFPKSFRVCGQPLFFRYKRKAKRTAKRKAKRNGKRTHLVQVDIIPGHLPPYLPVEASTLEDINFKHLPFVPPLDQLAQLKHAFLSQKAKTGR</sequence>